<proteinExistence type="predicted"/>
<dbReference type="PATRIC" id="fig|1299334.3.peg.3575"/>
<reference evidence="1" key="1">
    <citation type="submission" date="2014-01" db="EMBL/GenBank/DDBJ databases">
        <authorList>
            <person name="Brown-Elliot B."/>
            <person name="Wallace R."/>
            <person name="Lenaerts A."/>
            <person name="Ordway D."/>
            <person name="DeGroote M.A."/>
            <person name="Parker T."/>
            <person name="Sizemore C."/>
            <person name="Tallon L.J."/>
            <person name="Sadzewicz L.K."/>
            <person name="Sengamalay N."/>
            <person name="Fraser C.M."/>
            <person name="Hine E."/>
            <person name="Shefchek K.A."/>
            <person name="Das S.P."/>
            <person name="Tettelin H."/>
        </authorList>
    </citation>
    <scope>NUCLEOTIDE SEQUENCE [LARGE SCALE GENOMIC DNA]</scope>
    <source>
        <strain evidence="1">4042</strain>
    </source>
</reference>
<protein>
    <submittedName>
        <fullName evidence="1">Uncharacterized protein</fullName>
    </submittedName>
</protein>
<accession>X8C934</accession>
<comment type="caution">
    <text evidence="1">The sequence shown here is derived from an EMBL/GenBank/DDBJ whole genome shotgun (WGS) entry which is preliminary data.</text>
</comment>
<dbReference type="AlphaFoldDB" id="X8C934"/>
<organism evidence="1">
    <name type="scientific">Mycobacterium xenopi 4042</name>
    <dbReference type="NCBI Taxonomy" id="1299334"/>
    <lineage>
        <taxon>Bacteria</taxon>
        <taxon>Bacillati</taxon>
        <taxon>Actinomycetota</taxon>
        <taxon>Actinomycetes</taxon>
        <taxon>Mycobacteriales</taxon>
        <taxon>Mycobacteriaceae</taxon>
        <taxon>Mycobacterium</taxon>
    </lineage>
</organism>
<sequence length="39" mass="4487">MVANRREMASVAYQEAYENVLHRIDILEFVYDDVGNALA</sequence>
<gene>
    <name evidence="1" type="ORF">I553_2467</name>
</gene>
<dbReference type="EMBL" id="JAOB01000033">
    <property type="protein sequence ID" value="EUA52281.1"/>
    <property type="molecule type" value="Genomic_DNA"/>
</dbReference>
<evidence type="ECO:0000313" key="1">
    <source>
        <dbReference type="EMBL" id="EUA52281.1"/>
    </source>
</evidence>
<name>X8C934_MYCXE</name>